<dbReference type="Gene3D" id="1.10.287.1060">
    <property type="entry name" value="ESAT-6-like"/>
    <property type="match status" value="1"/>
</dbReference>
<dbReference type="RefSeq" id="WP_345132593.1">
    <property type="nucleotide sequence ID" value="NZ_BAABAT010000021.1"/>
</dbReference>
<evidence type="ECO:0000313" key="2">
    <source>
        <dbReference type="Proteomes" id="UP001500620"/>
    </source>
</evidence>
<proteinExistence type="predicted"/>
<keyword evidence="2" id="KW-1185">Reference proteome</keyword>
<name>A0ABP8DGY0_9ACTN</name>
<sequence>MSDVLVDTVGGFQRDIAAADWATRTFFTGVPEALVPSKLLAAALRIRPDVLSARADQIHVLARVYADNMAAQSRQKYDLLQDAWAGQGAQHFGYLWERVDAHLRTLAEKATQHAQRAAEVADRLNDLRSACATAVVANLKGMHETANEYADAISVTFSDLWNGIAGDPAALASALTDGVAGFWKGVMTAASWKADVYGDTIEVARAVDAIPIIDSNQFAATAAPDVADFVDYTRGWRPEPVDGKPWDSA</sequence>
<dbReference type="SUPFAM" id="SSF140453">
    <property type="entry name" value="EsxAB dimer-like"/>
    <property type="match status" value="1"/>
</dbReference>
<gene>
    <name evidence="1" type="ORF">GCM10022255_065050</name>
</gene>
<dbReference type="EMBL" id="BAABAT010000021">
    <property type="protein sequence ID" value="GAA4255592.1"/>
    <property type="molecule type" value="Genomic_DNA"/>
</dbReference>
<dbReference type="Proteomes" id="UP001500620">
    <property type="component" value="Unassembled WGS sequence"/>
</dbReference>
<reference evidence="2" key="1">
    <citation type="journal article" date="2019" name="Int. J. Syst. Evol. Microbiol.">
        <title>The Global Catalogue of Microorganisms (GCM) 10K type strain sequencing project: providing services to taxonomists for standard genome sequencing and annotation.</title>
        <authorList>
            <consortium name="The Broad Institute Genomics Platform"/>
            <consortium name="The Broad Institute Genome Sequencing Center for Infectious Disease"/>
            <person name="Wu L."/>
            <person name="Ma J."/>
        </authorList>
    </citation>
    <scope>NUCLEOTIDE SEQUENCE [LARGE SCALE GENOMIC DNA]</scope>
    <source>
        <strain evidence="2">JCM 17441</strain>
    </source>
</reference>
<organism evidence="1 2">
    <name type="scientific">Dactylosporangium darangshiense</name>
    <dbReference type="NCBI Taxonomy" id="579108"/>
    <lineage>
        <taxon>Bacteria</taxon>
        <taxon>Bacillati</taxon>
        <taxon>Actinomycetota</taxon>
        <taxon>Actinomycetes</taxon>
        <taxon>Micromonosporales</taxon>
        <taxon>Micromonosporaceae</taxon>
        <taxon>Dactylosporangium</taxon>
    </lineage>
</organism>
<comment type="caution">
    <text evidence="1">The sequence shown here is derived from an EMBL/GenBank/DDBJ whole genome shotgun (WGS) entry which is preliminary data.</text>
</comment>
<protein>
    <recommendedName>
        <fullName evidence="3">PPE family domain-containing protein</fullName>
    </recommendedName>
</protein>
<accession>A0ABP8DGY0</accession>
<evidence type="ECO:0000313" key="1">
    <source>
        <dbReference type="EMBL" id="GAA4255592.1"/>
    </source>
</evidence>
<dbReference type="InterPro" id="IPR036689">
    <property type="entry name" value="ESAT-6-like_sf"/>
</dbReference>
<evidence type="ECO:0008006" key="3">
    <source>
        <dbReference type="Google" id="ProtNLM"/>
    </source>
</evidence>